<name>A0A0D6LSZ8_9BILA</name>
<evidence type="ECO:0000313" key="3">
    <source>
        <dbReference type="Proteomes" id="UP000054495"/>
    </source>
</evidence>
<proteinExistence type="predicted"/>
<evidence type="ECO:0000313" key="2">
    <source>
        <dbReference type="EMBL" id="EPB73176.1"/>
    </source>
</evidence>
<feature type="compositionally biased region" description="Low complexity" evidence="1">
    <location>
        <begin position="286"/>
        <end position="299"/>
    </location>
</feature>
<accession>A0A0D6LSZ8</accession>
<keyword evidence="3" id="KW-1185">Reference proteome</keyword>
<gene>
    <name evidence="2" type="ORF">ANCCEY_07732</name>
</gene>
<reference evidence="2 3" key="1">
    <citation type="submission" date="2013-05" db="EMBL/GenBank/DDBJ databases">
        <title>Draft genome of the parasitic nematode Anyclostoma ceylanicum.</title>
        <authorList>
            <person name="Mitreva M."/>
        </authorList>
    </citation>
    <scope>NUCLEOTIDE SEQUENCE [LARGE SCALE GENOMIC DNA]</scope>
</reference>
<dbReference type="EMBL" id="KE125002">
    <property type="protein sequence ID" value="EPB73176.1"/>
    <property type="molecule type" value="Genomic_DNA"/>
</dbReference>
<dbReference type="AlphaFoldDB" id="A0A0D6LSZ8"/>
<feature type="region of interest" description="Disordered" evidence="1">
    <location>
        <begin position="272"/>
        <end position="336"/>
    </location>
</feature>
<feature type="region of interest" description="Disordered" evidence="1">
    <location>
        <begin position="374"/>
        <end position="412"/>
    </location>
</feature>
<organism evidence="2 3">
    <name type="scientific">Ancylostoma ceylanicum</name>
    <dbReference type="NCBI Taxonomy" id="53326"/>
    <lineage>
        <taxon>Eukaryota</taxon>
        <taxon>Metazoa</taxon>
        <taxon>Ecdysozoa</taxon>
        <taxon>Nematoda</taxon>
        <taxon>Chromadorea</taxon>
        <taxon>Rhabditida</taxon>
        <taxon>Rhabditina</taxon>
        <taxon>Rhabditomorpha</taxon>
        <taxon>Strongyloidea</taxon>
        <taxon>Ancylostomatidae</taxon>
        <taxon>Ancylostomatinae</taxon>
        <taxon>Ancylostoma</taxon>
    </lineage>
</organism>
<sequence length="412" mass="45957">MSNADAKQVRQEIDELLTSGRLERLETVSAHVFQMFGREWKEMTNQNILVHLFHDTLDDVNKILARDHFKSLKSSSRAGAKWQSWRCEVVDGGRITECRVAERVAAGGGIIIGGQLFPESLNKFDKALPAYGFGFSSPNEKDLFCTQLDRIRSYAKSTLTPTFRMTSLEMGSLSIRSPSSTPPRPCLPNMYSDTPRRDYYGPSTPAYSPLPPPSSFEYTSSPYKQQPPLWSNYTRPPFYSQPPPTPPYMNSFEVPYQSDISYDYSLREDRTPRHKYDAPDLSKASLPIPGLPLLPLSREPSPDRPFTNVPNSPDRPASVCSKKPIHEAASPPEDKVAIAERRVRALMDSIQPVGSFWDSPADVSADARSTITLPRAASRSENPAGVIGSPVKGKGGAPASRHQTPKRTWKWQ</sequence>
<protein>
    <submittedName>
        <fullName evidence="2">Uncharacterized protein</fullName>
    </submittedName>
</protein>
<feature type="region of interest" description="Disordered" evidence="1">
    <location>
        <begin position="173"/>
        <end position="212"/>
    </location>
</feature>
<dbReference type="Proteomes" id="UP000054495">
    <property type="component" value="Unassembled WGS sequence"/>
</dbReference>
<evidence type="ECO:0000256" key="1">
    <source>
        <dbReference type="SAM" id="MobiDB-lite"/>
    </source>
</evidence>
<feature type="compositionally biased region" description="Basic residues" evidence="1">
    <location>
        <begin position="403"/>
        <end position="412"/>
    </location>
</feature>